<gene>
    <name evidence="2" type="ORF">FHS57_003138</name>
</gene>
<keyword evidence="1" id="KW-0732">Signal</keyword>
<proteinExistence type="predicted"/>
<reference evidence="2 3" key="1">
    <citation type="submission" date="2020-08" db="EMBL/GenBank/DDBJ databases">
        <title>Genomic Encyclopedia of Type Strains, Phase IV (KMG-IV): sequencing the most valuable type-strain genomes for metagenomic binning, comparative biology and taxonomic classification.</title>
        <authorList>
            <person name="Goeker M."/>
        </authorList>
    </citation>
    <scope>NUCLEOTIDE SEQUENCE [LARGE SCALE GENOMIC DNA]</scope>
    <source>
        <strain evidence="2 3">DSM 17976</strain>
    </source>
</reference>
<feature type="chain" id="PRO_5031575162" description="Outer membrane protein beta-barrel domain-containing protein" evidence="1">
    <location>
        <begin position="32"/>
        <end position="205"/>
    </location>
</feature>
<feature type="signal peptide" evidence="1">
    <location>
        <begin position="1"/>
        <end position="31"/>
    </location>
</feature>
<sequence length="205" mass="22761">MLEASKINSLKKWCSVLILICTLACTLTTSAQFKPHYVNMTEVGGLFGRVVYDIPWSVPIQQQVQNRLSLTLQTFNGVQLKPRMAVGLTTGLDWYQSALLMPVAAGIRYDLAKSKNNVTLLGMLDAGYGFQWLHADATGYKTDGGMMISPGLGLKFGLKSGSALVLSLSYKRQHAKSTEPLGWGEIEKWENRVYNRMAVRFGFVF</sequence>
<dbReference type="Proteomes" id="UP000541352">
    <property type="component" value="Unassembled WGS sequence"/>
</dbReference>
<comment type="caution">
    <text evidence="2">The sequence shown here is derived from an EMBL/GenBank/DDBJ whole genome shotgun (WGS) entry which is preliminary data.</text>
</comment>
<evidence type="ECO:0000313" key="3">
    <source>
        <dbReference type="Proteomes" id="UP000541352"/>
    </source>
</evidence>
<protein>
    <recommendedName>
        <fullName evidence="4">Outer membrane protein beta-barrel domain-containing protein</fullName>
    </recommendedName>
</protein>
<evidence type="ECO:0000313" key="2">
    <source>
        <dbReference type="EMBL" id="MBB3839132.1"/>
    </source>
</evidence>
<evidence type="ECO:0008006" key="4">
    <source>
        <dbReference type="Google" id="ProtNLM"/>
    </source>
</evidence>
<name>A0A7W6ER46_9BACT</name>
<keyword evidence="3" id="KW-1185">Reference proteome</keyword>
<dbReference type="AlphaFoldDB" id="A0A7W6ER46"/>
<dbReference type="RefSeq" id="WP_183975142.1">
    <property type="nucleotide sequence ID" value="NZ_JACIBY010000006.1"/>
</dbReference>
<dbReference type="EMBL" id="JACIBY010000006">
    <property type="protein sequence ID" value="MBB3839132.1"/>
    <property type="molecule type" value="Genomic_DNA"/>
</dbReference>
<accession>A0A7W6ER46</accession>
<evidence type="ECO:0000256" key="1">
    <source>
        <dbReference type="SAM" id="SignalP"/>
    </source>
</evidence>
<organism evidence="2 3">
    <name type="scientific">Runella defluvii</name>
    <dbReference type="NCBI Taxonomy" id="370973"/>
    <lineage>
        <taxon>Bacteria</taxon>
        <taxon>Pseudomonadati</taxon>
        <taxon>Bacteroidota</taxon>
        <taxon>Cytophagia</taxon>
        <taxon>Cytophagales</taxon>
        <taxon>Spirosomataceae</taxon>
        <taxon>Runella</taxon>
    </lineage>
</organism>